<evidence type="ECO:0000313" key="15">
    <source>
        <dbReference type="EMBL" id="AFM13358.1"/>
    </source>
</evidence>
<feature type="transmembrane region" description="Helical" evidence="12">
    <location>
        <begin position="394"/>
        <end position="414"/>
    </location>
</feature>
<dbReference type="InterPro" id="IPR053952">
    <property type="entry name" value="K_trans_C"/>
</dbReference>
<dbReference type="EMBL" id="CP002959">
    <property type="protein sequence ID" value="AFM13358.1"/>
    <property type="molecule type" value="Genomic_DNA"/>
</dbReference>
<comment type="similarity">
    <text evidence="2 12">Belongs to the HAK/KUP transporter (TC 2.A.72) family.</text>
</comment>
<comment type="catalytic activity">
    <reaction evidence="12">
        <text>K(+)(in) + H(+)(in) = K(+)(out) + H(+)(out)</text>
        <dbReference type="Rhea" id="RHEA:28490"/>
        <dbReference type="ChEBI" id="CHEBI:15378"/>
        <dbReference type="ChEBI" id="CHEBI:29103"/>
    </reaction>
</comment>
<dbReference type="InterPro" id="IPR003855">
    <property type="entry name" value="K+_transporter"/>
</dbReference>
<dbReference type="KEGG" id="tpx:Turpa_2719"/>
<feature type="transmembrane region" description="Helical" evidence="12">
    <location>
        <begin position="12"/>
        <end position="35"/>
    </location>
</feature>
<evidence type="ECO:0000256" key="6">
    <source>
        <dbReference type="ARBA" id="ARBA00022692"/>
    </source>
</evidence>
<dbReference type="GO" id="GO:0015293">
    <property type="term" value="F:symporter activity"/>
    <property type="evidence" value="ECO:0007669"/>
    <property type="project" value="UniProtKB-UniRule"/>
</dbReference>
<evidence type="ECO:0000256" key="11">
    <source>
        <dbReference type="ARBA" id="ARBA00023136"/>
    </source>
</evidence>
<evidence type="ECO:0000256" key="7">
    <source>
        <dbReference type="ARBA" id="ARBA00022847"/>
    </source>
</evidence>
<feature type="transmembrane region" description="Helical" evidence="12">
    <location>
        <begin position="364"/>
        <end position="387"/>
    </location>
</feature>
<dbReference type="PATRIC" id="fig|869212.3.peg.2740"/>
<dbReference type="AlphaFoldDB" id="I4B7V1"/>
<dbReference type="InterPro" id="IPR053951">
    <property type="entry name" value="K_trans_N"/>
</dbReference>
<feature type="transmembrane region" description="Helical" evidence="12">
    <location>
        <begin position="47"/>
        <end position="69"/>
    </location>
</feature>
<organism evidence="15 16">
    <name type="scientific">Turneriella parva (strain ATCC BAA-1111 / DSM 21527 / NCTC 11395 / H)</name>
    <name type="common">Leptospira parva</name>
    <dbReference type="NCBI Taxonomy" id="869212"/>
    <lineage>
        <taxon>Bacteria</taxon>
        <taxon>Pseudomonadati</taxon>
        <taxon>Spirochaetota</taxon>
        <taxon>Spirochaetia</taxon>
        <taxon>Leptospirales</taxon>
        <taxon>Leptospiraceae</taxon>
        <taxon>Turneriella</taxon>
    </lineage>
</organism>
<keyword evidence="6 12" id="KW-0812">Transmembrane</keyword>
<dbReference type="Proteomes" id="UP000006048">
    <property type="component" value="Chromosome"/>
</dbReference>
<dbReference type="PANTHER" id="PTHR30540:SF79">
    <property type="entry name" value="LOW AFFINITY POTASSIUM TRANSPORT SYSTEM PROTEIN KUP"/>
    <property type="match status" value="1"/>
</dbReference>
<name>I4B7V1_TURPD</name>
<dbReference type="GO" id="GO:0005886">
    <property type="term" value="C:plasma membrane"/>
    <property type="evidence" value="ECO:0007669"/>
    <property type="project" value="UniProtKB-SubCell"/>
</dbReference>
<keyword evidence="11 12" id="KW-0472">Membrane</keyword>
<feature type="domain" description="K+ potassium transporter integral membrane" evidence="13">
    <location>
        <begin position="16"/>
        <end position="450"/>
    </location>
</feature>
<keyword evidence="10 12" id="KW-0406">Ion transport</keyword>
<gene>
    <name evidence="12" type="primary">kup</name>
    <name evidence="15" type="ordered locus">Turpa_2719</name>
</gene>
<evidence type="ECO:0000256" key="8">
    <source>
        <dbReference type="ARBA" id="ARBA00022958"/>
    </source>
</evidence>
<accession>I4B7V1</accession>
<keyword evidence="12" id="KW-0997">Cell inner membrane</keyword>
<comment type="caution">
    <text evidence="12">Lacks conserved residue(s) required for the propagation of feature annotation.</text>
</comment>
<dbReference type="PANTHER" id="PTHR30540">
    <property type="entry name" value="OSMOTIC STRESS POTASSIUM TRANSPORTER"/>
    <property type="match status" value="1"/>
</dbReference>
<dbReference type="HOGENOM" id="CLU_008142_4_1_12"/>
<proteinExistence type="inferred from homology"/>
<keyword evidence="9 12" id="KW-1133">Transmembrane helix</keyword>
<dbReference type="GO" id="GO:0015079">
    <property type="term" value="F:potassium ion transmembrane transporter activity"/>
    <property type="evidence" value="ECO:0007669"/>
    <property type="project" value="UniProtKB-UniRule"/>
</dbReference>
<dbReference type="Pfam" id="PF02705">
    <property type="entry name" value="K_trans"/>
    <property type="match status" value="1"/>
</dbReference>
<protein>
    <recommendedName>
        <fullName evidence="12">Probable potassium transport system protein Kup</fullName>
    </recommendedName>
</protein>
<dbReference type="Pfam" id="PF22776">
    <property type="entry name" value="K_trans_C"/>
    <property type="match status" value="1"/>
</dbReference>
<keyword evidence="4 12" id="KW-1003">Cell membrane</keyword>
<evidence type="ECO:0000259" key="14">
    <source>
        <dbReference type="Pfam" id="PF22776"/>
    </source>
</evidence>
<dbReference type="RefSeq" id="WP_014803860.1">
    <property type="nucleotide sequence ID" value="NC_018020.1"/>
</dbReference>
<evidence type="ECO:0000256" key="4">
    <source>
        <dbReference type="ARBA" id="ARBA00022475"/>
    </source>
</evidence>
<keyword evidence="5 12" id="KW-0633">Potassium transport</keyword>
<keyword evidence="3 12" id="KW-0813">Transport</keyword>
<feature type="transmembrane region" description="Helical" evidence="12">
    <location>
        <begin position="200"/>
        <end position="223"/>
    </location>
</feature>
<dbReference type="HAMAP" id="MF_01522">
    <property type="entry name" value="Kup"/>
    <property type="match status" value="1"/>
</dbReference>
<evidence type="ECO:0000256" key="1">
    <source>
        <dbReference type="ARBA" id="ARBA00004141"/>
    </source>
</evidence>
<feature type="domain" description="K+ potassium transporter C-terminal" evidence="14">
    <location>
        <begin position="476"/>
        <end position="629"/>
    </location>
</feature>
<evidence type="ECO:0000256" key="9">
    <source>
        <dbReference type="ARBA" id="ARBA00022989"/>
    </source>
</evidence>
<evidence type="ECO:0000256" key="12">
    <source>
        <dbReference type="HAMAP-Rule" id="MF_01522"/>
    </source>
</evidence>
<evidence type="ECO:0000256" key="3">
    <source>
        <dbReference type="ARBA" id="ARBA00022448"/>
    </source>
</evidence>
<feature type="transmembrane region" description="Helical" evidence="12">
    <location>
        <begin position="420"/>
        <end position="439"/>
    </location>
</feature>
<keyword evidence="16" id="KW-1185">Reference proteome</keyword>
<evidence type="ECO:0000256" key="10">
    <source>
        <dbReference type="ARBA" id="ARBA00023065"/>
    </source>
</evidence>
<dbReference type="STRING" id="869212.Turpa_2719"/>
<keyword evidence="8 12" id="KW-0630">Potassium</keyword>
<sequence>MESGIKHHKVTAAGLLVSLGIIYGDIGTSPLYVLSAIFSGRKVSEELVLGSLSCVFWTLTLLTTIKYVIVTLRADNKGEGGIFSLFTLVRRRGRWLLIPAVIGGCALLADGMITPPISVSSAIEGLDYLIPGIPTVKIVLVILTLLFFVQQFGTNVVGRFFGPIMLVWFGMLAVLGLWHLSRNPHVLVAMNPYHAWHLLVNYPQGFFILGAVFLCTTGAEALYTDLGHCGRQNIRVSWAFVKIALLLNYFGQGSLLLDLAGQTLTADGKTWLGLTPFYSMMPHWFLPIGIGIATIAAIIASQAIISGAFTLIAEAIRLNLWPKVRIKYPSILKGQIYVPSANRLLWAGCISVTLFFGKAAYMEAAYGLAITLDMMMTTLLLTVFLLSRGVRWPIAALTLAGFSSIEVSFLIANLGKFSHGGWVTLVMGLIFFVVIWSWYSARKIRNRYVEFVRLEEYYDTLHDLSHDSSIGKHATNLVYMTSANNKYEIEWKVIYSLLYKQPKRADIYWFVHVDVTDEPYTRSCTVDVLVPNDVIRVDFKLGFRVEPRINQYFRKVVTELVQKGIVDITSRYSSLHEKNIIGDFRFVVLDRVLTHDNELNFYEKIVTSLHRLWKAMCPGEERAFGLDTSIVEVERVPLIVSKPREFSLDIQLSSDKPPAS</sequence>
<comment type="subcellular location">
    <subcellularLocation>
        <location evidence="12">Cell inner membrane</location>
        <topology evidence="12">Multi-pass membrane protein</topology>
    </subcellularLocation>
    <subcellularLocation>
        <location evidence="1">Membrane</location>
        <topology evidence="1">Multi-pass membrane protein</topology>
    </subcellularLocation>
</comment>
<evidence type="ECO:0000259" key="13">
    <source>
        <dbReference type="Pfam" id="PF02705"/>
    </source>
</evidence>
<evidence type="ECO:0000256" key="2">
    <source>
        <dbReference type="ARBA" id="ARBA00007019"/>
    </source>
</evidence>
<keyword evidence="7 12" id="KW-0769">Symport</keyword>
<comment type="function">
    <text evidence="12">Transport of potassium into the cell. Likely operates as a K(+):H(+) symporter.</text>
</comment>
<reference evidence="15 16" key="1">
    <citation type="submission" date="2012-06" db="EMBL/GenBank/DDBJ databases">
        <title>The complete chromosome of genome of Turneriella parva DSM 21527.</title>
        <authorList>
            <consortium name="US DOE Joint Genome Institute (JGI-PGF)"/>
            <person name="Lucas S."/>
            <person name="Han J."/>
            <person name="Lapidus A."/>
            <person name="Bruce D."/>
            <person name="Goodwin L."/>
            <person name="Pitluck S."/>
            <person name="Peters L."/>
            <person name="Kyrpides N."/>
            <person name="Mavromatis K."/>
            <person name="Ivanova N."/>
            <person name="Mikhailova N."/>
            <person name="Chertkov O."/>
            <person name="Detter J.C."/>
            <person name="Tapia R."/>
            <person name="Han C."/>
            <person name="Land M."/>
            <person name="Hauser L."/>
            <person name="Markowitz V."/>
            <person name="Cheng J.-F."/>
            <person name="Hugenholtz P."/>
            <person name="Woyke T."/>
            <person name="Wu D."/>
            <person name="Gronow S."/>
            <person name="Wellnitz S."/>
            <person name="Brambilla E."/>
            <person name="Klenk H.-P."/>
            <person name="Eisen J.A."/>
        </authorList>
    </citation>
    <scope>NUCLEOTIDE SEQUENCE [LARGE SCALE GENOMIC DNA]</scope>
    <source>
        <strain evidence="16">ATCC BAA-1111 / DSM 21527 / NCTC 11395 / H</strain>
    </source>
</reference>
<feature type="transmembrane region" description="Helical" evidence="12">
    <location>
        <begin position="160"/>
        <end position="180"/>
    </location>
</feature>
<evidence type="ECO:0000313" key="16">
    <source>
        <dbReference type="Proteomes" id="UP000006048"/>
    </source>
</evidence>
<evidence type="ECO:0000256" key="5">
    <source>
        <dbReference type="ARBA" id="ARBA00022538"/>
    </source>
</evidence>
<feature type="transmembrane region" description="Helical" evidence="12">
    <location>
        <begin position="95"/>
        <end position="113"/>
    </location>
</feature>
<feature type="transmembrane region" description="Helical" evidence="12">
    <location>
        <begin position="128"/>
        <end position="148"/>
    </location>
</feature>
<dbReference type="InterPro" id="IPR023051">
    <property type="entry name" value="Kup"/>
</dbReference>
<dbReference type="OrthoDB" id="9805577at2"/>
<feature type="transmembrane region" description="Helical" evidence="12">
    <location>
        <begin position="284"/>
        <end position="316"/>
    </location>
</feature>